<dbReference type="Gene3D" id="3.40.50.1440">
    <property type="entry name" value="Tubulin/FtsZ, GTPase domain"/>
    <property type="match status" value="1"/>
</dbReference>
<reference evidence="17" key="1">
    <citation type="journal article" date="2019" name="Environ. Microbiol.">
        <title>Fungal ecological strategies reflected in gene transcription - a case study of two litter decomposers.</title>
        <authorList>
            <person name="Barbi F."/>
            <person name="Kohler A."/>
            <person name="Barry K."/>
            <person name="Baskaran P."/>
            <person name="Daum C."/>
            <person name="Fauchery L."/>
            <person name="Ihrmark K."/>
            <person name="Kuo A."/>
            <person name="LaButti K."/>
            <person name="Lipzen A."/>
            <person name="Morin E."/>
            <person name="Grigoriev I.V."/>
            <person name="Henrissat B."/>
            <person name="Lindahl B."/>
            <person name="Martin F."/>
        </authorList>
    </citation>
    <scope>NUCLEOTIDE SEQUENCE</scope>
    <source>
        <strain evidence="17">JB14</strain>
    </source>
</reference>
<evidence type="ECO:0000256" key="13">
    <source>
        <dbReference type="ARBA" id="ARBA00072187"/>
    </source>
</evidence>
<dbReference type="Gene3D" id="1.10.287.600">
    <property type="entry name" value="Helix hairpin bin"/>
    <property type="match status" value="1"/>
</dbReference>
<dbReference type="EMBL" id="ML769690">
    <property type="protein sequence ID" value="KAE9389589.1"/>
    <property type="molecule type" value="Genomic_DNA"/>
</dbReference>
<keyword evidence="9" id="KW-0460">Magnesium</keyword>
<dbReference type="SUPFAM" id="SSF52490">
    <property type="entry name" value="Tubulin nucleotide-binding domain-like"/>
    <property type="match status" value="1"/>
</dbReference>
<dbReference type="InterPro" id="IPR023123">
    <property type="entry name" value="Tubulin_C"/>
</dbReference>
<dbReference type="AlphaFoldDB" id="A0A6A4GUT5"/>
<evidence type="ECO:0000313" key="17">
    <source>
        <dbReference type="EMBL" id="KAE9389589.1"/>
    </source>
</evidence>
<dbReference type="InterPro" id="IPR018316">
    <property type="entry name" value="Tubulin/FtsZ_2-layer-sand-dom"/>
</dbReference>
<dbReference type="Gene3D" id="3.30.1330.20">
    <property type="entry name" value="Tubulin/FtsZ, C-terminal domain"/>
    <property type="match status" value="1"/>
</dbReference>
<dbReference type="SMART" id="SM00865">
    <property type="entry name" value="Tubulin_C"/>
    <property type="match status" value="1"/>
</dbReference>
<protein>
    <recommendedName>
        <fullName evidence="13">Tubulin beta-1 chain</fullName>
    </recommendedName>
    <alternativeName>
        <fullName evidence="14">Beta-1-tubulin</fullName>
    </alternativeName>
</protein>
<dbReference type="GO" id="GO:0005200">
    <property type="term" value="F:structural constituent of cytoskeleton"/>
    <property type="evidence" value="ECO:0007669"/>
    <property type="project" value="InterPro"/>
</dbReference>
<dbReference type="PRINTS" id="PR01163">
    <property type="entry name" value="BETATUBULIN"/>
</dbReference>
<dbReference type="InterPro" id="IPR002453">
    <property type="entry name" value="Beta_tubulin"/>
</dbReference>
<dbReference type="SUPFAM" id="SSF55307">
    <property type="entry name" value="Tubulin C-terminal domain-like"/>
    <property type="match status" value="1"/>
</dbReference>
<dbReference type="EMBL" id="ML770312">
    <property type="protein sequence ID" value="KAE9383822.1"/>
    <property type="molecule type" value="Genomic_DNA"/>
</dbReference>
<evidence type="ECO:0000259" key="15">
    <source>
        <dbReference type="SMART" id="SM00865"/>
    </source>
</evidence>
<evidence type="ECO:0000313" key="18">
    <source>
        <dbReference type="Proteomes" id="UP000799118"/>
    </source>
</evidence>
<name>A0A6A4GUT5_9AGAR</name>
<dbReference type="InterPro" id="IPR008280">
    <property type="entry name" value="Tub_FtsZ_C"/>
</dbReference>
<dbReference type="Pfam" id="PF03953">
    <property type="entry name" value="Tubulin_C"/>
    <property type="match status" value="1"/>
</dbReference>
<comment type="function">
    <text evidence="12">Tubulin is the major constituent of microtubules, a cylinder consisting of laterally associated linear protofilaments composed of alpha- and beta-tubulin heterodimers. Microtubules grow by the addition of GTP-tubulin dimers to the microtubule end, where a stabilizing cap forms. Below the cap, tubulin dimers are in GDP-bound state, owing to GTPase activity of alpha-tubulin.</text>
</comment>
<dbReference type="FunFam" id="1.10.287.600:FF:000006">
    <property type="entry name" value="Tubulin beta chain"/>
    <property type="match status" value="1"/>
</dbReference>
<accession>A0A6A4GUT5</accession>
<dbReference type="GO" id="GO:0003924">
    <property type="term" value="F:GTPase activity"/>
    <property type="evidence" value="ECO:0007669"/>
    <property type="project" value="InterPro"/>
</dbReference>
<evidence type="ECO:0000256" key="2">
    <source>
        <dbReference type="ARBA" id="ARBA00004245"/>
    </source>
</evidence>
<dbReference type="GO" id="GO:0005525">
    <property type="term" value="F:GTP binding"/>
    <property type="evidence" value="ECO:0007669"/>
    <property type="project" value="UniProtKB-KW"/>
</dbReference>
<dbReference type="InterPro" id="IPR036525">
    <property type="entry name" value="Tubulin/FtsZ_GTPase_sf"/>
</dbReference>
<keyword evidence="7" id="KW-0479">Metal-binding</keyword>
<organism evidence="17 18">
    <name type="scientific">Gymnopus androsaceus JB14</name>
    <dbReference type="NCBI Taxonomy" id="1447944"/>
    <lineage>
        <taxon>Eukaryota</taxon>
        <taxon>Fungi</taxon>
        <taxon>Dikarya</taxon>
        <taxon>Basidiomycota</taxon>
        <taxon>Agaricomycotina</taxon>
        <taxon>Agaricomycetes</taxon>
        <taxon>Agaricomycetidae</taxon>
        <taxon>Agaricales</taxon>
        <taxon>Marasmiineae</taxon>
        <taxon>Omphalotaceae</taxon>
        <taxon>Gymnopus</taxon>
    </lineage>
</organism>
<evidence type="ECO:0000256" key="6">
    <source>
        <dbReference type="ARBA" id="ARBA00022701"/>
    </source>
</evidence>
<dbReference type="InterPro" id="IPR000217">
    <property type="entry name" value="Tubulin"/>
</dbReference>
<keyword evidence="5" id="KW-0963">Cytoplasm</keyword>
<keyword evidence="11" id="KW-0206">Cytoskeleton</keyword>
<dbReference type="PRINTS" id="PR01161">
    <property type="entry name" value="TUBULIN"/>
</dbReference>
<feature type="domain" description="Tubulin/FtsZ 2-layer sandwich" evidence="15">
    <location>
        <begin position="84"/>
        <end position="221"/>
    </location>
</feature>
<comment type="similarity">
    <text evidence="3">Belongs to the tubulin family.</text>
</comment>
<evidence type="ECO:0000256" key="5">
    <source>
        <dbReference type="ARBA" id="ARBA00022490"/>
    </source>
</evidence>
<evidence type="ECO:0000256" key="7">
    <source>
        <dbReference type="ARBA" id="ARBA00022723"/>
    </source>
</evidence>
<evidence type="ECO:0000256" key="11">
    <source>
        <dbReference type="ARBA" id="ARBA00023212"/>
    </source>
</evidence>
<evidence type="ECO:0000256" key="8">
    <source>
        <dbReference type="ARBA" id="ARBA00022741"/>
    </source>
</evidence>
<comment type="cofactor">
    <cofactor evidence="1">
        <name>Mg(2+)</name>
        <dbReference type="ChEBI" id="CHEBI:18420"/>
    </cofactor>
</comment>
<proteinExistence type="inferred from homology"/>
<dbReference type="Proteomes" id="UP000799118">
    <property type="component" value="Unassembled WGS sequence"/>
</dbReference>
<dbReference type="OrthoDB" id="1662883at2759"/>
<dbReference type="PANTHER" id="PTHR11588">
    <property type="entry name" value="TUBULIN"/>
    <property type="match status" value="1"/>
</dbReference>
<evidence type="ECO:0000256" key="14">
    <source>
        <dbReference type="ARBA" id="ARBA00077944"/>
    </source>
</evidence>
<dbReference type="FunFam" id="3.30.1330.20:FF:000009">
    <property type="entry name" value="Tubulin beta chain"/>
    <property type="match status" value="1"/>
</dbReference>
<sequence>MISRTHMVFPSPKVSDTVVLLRYEPYNAMLSVHQLVKNSDETFCIDNDICFRTLKLSTQHTVTSTTSSLVMSGITTCLRFLGQRDSDLRKLAILGSSFPHLHFFMTVFAPLTARGSQQYRAVTVPELTSQMLNAKNMMAASDPRHGRHLTVSAVFRGKVSLKEVEEQIQNIQNKNSAYSVEWIPNNFLSAQCEVAPRGFQMTVIFLGNSTAIQELFKNVSDQFTAMFKRKAFLHWDTQEGMDEMEFTKAESNMQDLVAECQQYQDATIEEEGEYEEEPCRGGAISYPRRF</sequence>
<keyword evidence="10" id="KW-0342">GTP-binding</keyword>
<dbReference type="CDD" id="cd02187">
    <property type="entry name" value="beta_tubulin"/>
    <property type="match status" value="1"/>
</dbReference>
<evidence type="ECO:0000256" key="10">
    <source>
        <dbReference type="ARBA" id="ARBA00023134"/>
    </source>
</evidence>
<dbReference type="GO" id="GO:0005874">
    <property type="term" value="C:microtubule"/>
    <property type="evidence" value="ECO:0007669"/>
    <property type="project" value="UniProtKB-KW"/>
</dbReference>
<keyword evidence="18" id="KW-1185">Reference proteome</keyword>
<evidence type="ECO:0000313" key="16">
    <source>
        <dbReference type="EMBL" id="KAE9383822.1"/>
    </source>
</evidence>
<keyword evidence="6" id="KW-0493">Microtubule</keyword>
<dbReference type="GO" id="GO:0046872">
    <property type="term" value="F:metal ion binding"/>
    <property type="evidence" value="ECO:0007669"/>
    <property type="project" value="UniProtKB-KW"/>
</dbReference>
<keyword evidence="8" id="KW-0547">Nucleotide-binding</keyword>
<evidence type="ECO:0000256" key="4">
    <source>
        <dbReference type="ARBA" id="ARBA00011747"/>
    </source>
</evidence>
<comment type="subunit">
    <text evidence="4">Dimer of alpha and beta chains. A typical microtubule is a hollow water-filled tube with an outer diameter of 25 nm and an inner diameter of 15 nM. Alpha-beta heterodimers associate head-to-tail to form protofilaments running lengthwise along the microtubule wall with the beta-tubulin subunit facing the microtubule plus end conferring a structural polarity. Microtubules usually have 13 protofilaments but different protofilament numbers can be found in some organisms and specialized cells.</text>
</comment>
<evidence type="ECO:0000256" key="9">
    <source>
        <dbReference type="ARBA" id="ARBA00022842"/>
    </source>
</evidence>
<evidence type="ECO:0000256" key="3">
    <source>
        <dbReference type="ARBA" id="ARBA00009636"/>
    </source>
</evidence>
<evidence type="ECO:0000256" key="1">
    <source>
        <dbReference type="ARBA" id="ARBA00001946"/>
    </source>
</evidence>
<dbReference type="GO" id="GO:0007017">
    <property type="term" value="P:microtubule-based process"/>
    <property type="evidence" value="ECO:0007669"/>
    <property type="project" value="InterPro"/>
</dbReference>
<comment type="subcellular location">
    <subcellularLocation>
        <location evidence="2">Cytoplasm</location>
        <location evidence="2">Cytoskeleton</location>
    </subcellularLocation>
</comment>
<evidence type="ECO:0000256" key="12">
    <source>
        <dbReference type="ARBA" id="ARBA00034296"/>
    </source>
</evidence>
<dbReference type="InterPro" id="IPR037103">
    <property type="entry name" value="Tubulin/FtsZ-like_C"/>
</dbReference>
<gene>
    <name evidence="17" type="ORF">BT96DRAFT_1069369</name>
    <name evidence="16" type="ORF">BT96DRAFT_1104745</name>
</gene>